<sequence>MSDQNEQGFPAGGADLSEPSETTMIVNSEMLQQARQGLNERDQAYLIVISGPHVGRMYKVDQNNITMGRSPKVDLQLNDVGVSRQHARIVHHGDDVFVEDLQSANGTYINGRRVTSEYQLQDGDKITLGTTTILKFTYHDKLDEDFQRQMFDAALRDGLTGAYNKKYMMNHLRSELSYALRHGTHLSMLMFDVDHFKNTNDTYGHLAGDRILAKLSELAMQSIRNEDTFARYGGEEFAIICRGIAIDQCARLGNRIRKLVEQTDFIYEGQNIPVTISVGVSGVPGVQARAPEDLIGAADEALYAAKNAGRNRVMVKRS</sequence>
<feature type="domain" description="GGDEF" evidence="3">
    <location>
        <begin position="184"/>
        <end position="318"/>
    </location>
</feature>
<dbReference type="Pfam" id="PF00990">
    <property type="entry name" value="GGDEF"/>
    <property type="match status" value="1"/>
</dbReference>
<evidence type="ECO:0000313" key="5">
    <source>
        <dbReference type="Proteomes" id="UP000315995"/>
    </source>
</evidence>
<dbReference type="PROSITE" id="PS50887">
    <property type="entry name" value="GGDEF"/>
    <property type="match status" value="1"/>
</dbReference>
<dbReference type="InterPro" id="IPR000253">
    <property type="entry name" value="FHA_dom"/>
</dbReference>
<dbReference type="OrthoDB" id="9783076at2"/>
<dbReference type="PROSITE" id="PS50006">
    <property type="entry name" value="FHA_DOMAIN"/>
    <property type="match status" value="1"/>
</dbReference>
<dbReference type="PANTHER" id="PTHR45138">
    <property type="entry name" value="REGULATORY COMPONENTS OF SENSORY TRANSDUCTION SYSTEM"/>
    <property type="match status" value="1"/>
</dbReference>
<dbReference type="CDD" id="cd01949">
    <property type="entry name" value="GGDEF"/>
    <property type="match status" value="1"/>
</dbReference>
<evidence type="ECO:0000259" key="2">
    <source>
        <dbReference type="PROSITE" id="PS50006"/>
    </source>
</evidence>
<gene>
    <name evidence="4" type="ORF">FIV42_14375</name>
</gene>
<dbReference type="SMART" id="SM00240">
    <property type="entry name" value="FHA"/>
    <property type="match status" value="1"/>
</dbReference>
<dbReference type="Pfam" id="PF00498">
    <property type="entry name" value="FHA"/>
    <property type="match status" value="1"/>
</dbReference>
<dbReference type="EMBL" id="CP041186">
    <property type="protein sequence ID" value="QDG51882.1"/>
    <property type="molecule type" value="Genomic_DNA"/>
</dbReference>
<dbReference type="CDD" id="cd00060">
    <property type="entry name" value="FHA"/>
    <property type="match status" value="1"/>
</dbReference>
<evidence type="ECO:0000259" key="3">
    <source>
        <dbReference type="PROSITE" id="PS50887"/>
    </source>
</evidence>
<organism evidence="4 5">
    <name type="scientific">Persicimonas caeni</name>
    <dbReference type="NCBI Taxonomy" id="2292766"/>
    <lineage>
        <taxon>Bacteria</taxon>
        <taxon>Deltaproteobacteria</taxon>
        <taxon>Bradymonadales</taxon>
        <taxon>Bradymonadaceae</taxon>
        <taxon>Persicimonas</taxon>
    </lineage>
</organism>
<dbReference type="SMART" id="SM00267">
    <property type="entry name" value="GGDEF"/>
    <property type="match status" value="1"/>
</dbReference>
<dbReference type="GO" id="GO:0043709">
    <property type="term" value="P:cell adhesion involved in single-species biofilm formation"/>
    <property type="evidence" value="ECO:0007669"/>
    <property type="project" value="TreeGrafter"/>
</dbReference>
<keyword evidence="5" id="KW-1185">Reference proteome</keyword>
<dbReference type="GO" id="GO:1902201">
    <property type="term" value="P:negative regulation of bacterial-type flagellum-dependent cell motility"/>
    <property type="evidence" value="ECO:0007669"/>
    <property type="project" value="TreeGrafter"/>
</dbReference>
<dbReference type="InterPro" id="IPR043128">
    <property type="entry name" value="Rev_trsase/Diguanyl_cyclase"/>
</dbReference>
<dbReference type="NCBIfam" id="TIGR00254">
    <property type="entry name" value="GGDEF"/>
    <property type="match status" value="1"/>
</dbReference>
<accession>A0A4Y6PU82</accession>
<name>A0A4Y6PU82_PERCE</name>
<feature type="domain" description="FHA" evidence="2">
    <location>
        <begin position="65"/>
        <end position="114"/>
    </location>
</feature>
<dbReference type="InterPro" id="IPR000160">
    <property type="entry name" value="GGDEF_dom"/>
</dbReference>
<protein>
    <submittedName>
        <fullName evidence="4">GGDEF domain-containing protein</fullName>
    </submittedName>
</protein>
<accession>A0A5B8Y9S1</accession>
<dbReference type="Proteomes" id="UP000315995">
    <property type="component" value="Chromosome"/>
</dbReference>
<reference evidence="4 5" key="1">
    <citation type="submission" date="2019-06" db="EMBL/GenBank/DDBJ databases">
        <title>Persicimonas caeni gen. nov., sp. nov., a predatory bacterium isolated from solar saltern.</title>
        <authorList>
            <person name="Wang S."/>
        </authorList>
    </citation>
    <scope>NUCLEOTIDE SEQUENCE [LARGE SCALE GENOMIC DNA]</scope>
    <source>
        <strain evidence="4 5">YN101</strain>
    </source>
</reference>
<dbReference type="Gene3D" id="3.30.70.270">
    <property type="match status" value="1"/>
</dbReference>
<feature type="region of interest" description="Disordered" evidence="1">
    <location>
        <begin position="1"/>
        <end position="20"/>
    </location>
</feature>
<dbReference type="Gene3D" id="2.60.200.20">
    <property type="match status" value="1"/>
</dbReference>
<dbReference type="GO" id="GO:0052621">
    <property type="term" value="F:diguanylate cyclase activity"/>
    <property type="evidence" value="ECO:0007669"/>
    <property type="project" value="TreeGrafter"/>
</dbReference>
<dbReference type="GO" id="GO:0005886">
    <property type="term" value="C:plasma membrane"/>
    <property type="evidence" value="ECO:0007669"/>
    <property type="project" value="TreeGrafter"/>
</dbReference>
<evidence type="ECO:0000256" key="1">
    <source>
        <dbReference type="SAM" id="MobiDB-lite"/>
    </source>
</evidence>
<dbReference type="SUPFAM" id="SSF49879">
    <property type="entry name" value="SMAD/FHA domain"/>
    <property type="match status" value="1"/>
</dbReference>
<dbReference type="InterPro" id="IPR029787">
    <property type="entry name" value="Nucleotide_cyclase"/>
</dbReference>
<proteinExistence type="predicted"/>
<dbReference type="InterPro" id="IPR050469">
    <property type="entry name" value="Diguanylate_Cyclase"/>
</dbReference>
<dbReference type="AlphaFoldDB" id="A0A4Y6PU82"/>
<dbReference type="FunFam" id="3.30.70.270:FF:000001">
    <property type="entry name" value="Diguanylate cyclase domain protein"/>
    <property type="match status" value="1"/>
</dbReference>
<dbReference type="InterPro" id="IPR008984">
    <property type="entry name" value="SMAD_FHA_dom_sf"/>
</dbReference>
<evidence type="ECO:0000313" key="4">
    <source>
        <dbReference type="EMBL" id="QDG51882.1"/>
    </source>
</evidence>
<dbReference type="SUPFAM" id="SSF55073">
    <property type="entry name" value="Nucleotide cyclase"/>
    <property type="match status" value="1"/>
</dbReference>
<dbReference type="PANTHER" id="PTHR45138:SF9">
    <property type="entry name" value="DIGUANYLATE CYCLASE DGCM-RELATED"/>
    <property type="match status" value="1"/>
</dbReference>